<feature type="region of interest" description="Disordered" evidence="1">
    <location>
        <begin position="1"/>
        <end position="50"/>
    </location>
</feature>
<dbReference type="EMBL" id="CP070496">
    <property type="protein sequence ID" value="QSB05794.1"/>
    <property type="molecule type" value="Genomic_DNA"/>
</dbReference>
<accession>A0A895XKC9</accession>
<keyword evidence="2" id="KW-0812">Transmembrane</keyword>
<gene>
    <name evidence="3" type="ORF">JQS30_02355</name>
</gene>
<organism evidence="3 4">
    <name type="scientific">Natronoglycomyces albus</name>
    <dbReference type="NCBI Taxonomy" id="2811108"/>
    <lineage>
        <taxon>Bacteria</taxon>
        <taxon>Bacillati</taxon>
        <taxon>Actinomycetota</taxon>
        <taxon>Actinomycetes</taxon>
        <taxon>Glycomycetales</taxon>
        <taxon>Glycomycetaceae</taxon>
        <taxon>Natronoglycomyces</taxon>
    </lineage>
</organism>
<feature type="compositionally biased region" description="Pro residues" evidence="1">
    <location>
        <begin position="1"/>
        <end position="16"/>
    </location>
</feature>
<evidence type="ECO:0000313" key="3">
    <source>
        <dbReference type="EMBL" id="QSB05794.1"/>
    </source>
</evidence>
<protein>
    <submittedName>
        <fullName evidence="3">DUF4190 domain-containing protein</fullName>
    </submittedName>
</protein>
<keyword evidence="2" id="KW-1133">Transmembrane helix</keyword>
<evidence type="ECO:0000256" key="1">
    <source>
        <dbReference type="SAM" id="MobiDB-lite"/>
    </source>
</evidence>
<reference evidence="3" key="1">
    <citation type="submission" date="2021-02" db="EMBL/GenBank/DDBJ databases">
        <title>Natronoglycomyces albus gen. nov., sp. nov, a haloalkaliphilic actinobacterium from a soda solonchak soil.</title>
        <authorList>
            <person name="Sorokin D.Y."/>
            <person name="Khijniak T.V."/>
            <person name="Zakharycheva A.P."/>
            <person name="Boueva O.V."/>
            <person name="Ariskina E.V."/>
            <person name="Hahnke R.L."/>
            <person name="Bunk B."/>
            <person name="Sproer C."/>
            <person name="Schumann P."/>
            <person name="Evtushenko L.I."/>
            <person name="Kublanov I.V."/>
        </authorList>
    </citation>
    <scope>NUCLEOTIDE SEQUENCE</scope>
    <source>
        <strain evidence="3">DSM 106290</strain>
    </source>
</reference>
<proteinExistence type="predicted"/>
<evidence type="ECO:0000256" key="2">
    <source>
        <dbReference type="SAM" id="Phobius"/>
    </source>
</evidence>
<evidence type="ECO:0000313" key="4">
    <source>
        <dbReference type="Proteomes" id="UP000662939"/>
    </source>
</evidence>
<keyword evidence="4" id="KW-1185">Reference proteome</keyword>
<dbReference type="RefSeq" id="WP_213171806.1">
    <property type="nucleotide sequence ID" value="NZ_CP070496.1"/>
</dbReference>
<dbReference type="AlphaFoldDB" id="A0A895XKC9"/>
<feature type="transmembrane region" description="Helical" evidence="2">
    <location>
        <begin position="59"/>
        <end position="90"/>
    </location>
</feature>
<keyword evidence="2" id="KW-0472">Membrane</keyword>
<feature type="transmembrane region" description="Helical" evidence="2">
    <location>
        <begin position="102"/>
        <end position="127"/>
    </location>
</feature>
<name>A0A895XKC9_9ACTN</name>
<sequence>MTFPPGPPPAGPPPTGAGPGEPPEEPPPPGMPPPPGGAHPPPGMPAGGDQGNGLAITGMVLGIVSIPALCIPVVNLVMGPLAIIFSALGLKRAPVVYKGKGMAIAGLVLGIIATVFVILGLIGLVTFDSDIGDWDY</sequence>
<dbReference type="KEGG" id="nav:JQS30_02355"/>
<dbReference type="Proteomes" id="UP000662939">
    <property type="component" value="Chromosome"/>
</dbReference>
<feature type="compositionally biased region" description="Pro residues" evidence="1">
    <location>
        <begin position="25"/>
        <end position="44"/>
    </location>
</feature>